<comment type="caution">
    <text evidence="1">The sequence shown here is derived from an EMBL/GenBank/DDBJ whole genome shotgun (WGS) entry which is preliminary data.</text>
</comment>
<sequence length="42" mass="4659">MTVRVLVTVEWRTDAAESSFVRIEVRHPGGHMAAPTNPIILT</sequence>
<gene>
    <name evidence="1" type="ORF">FHR38_006053</name>
</gene>
<evidence type="ECO:0000313" key="1">
    <source>
        <dbReference type="EMBL" id="MBB4962320.1"/>
    </source>
</evidence>
<reference evidence="1 2" key="1">
    <citation type="submission" date="2020-08" db="EMBL/GenBank/DDBJ databases">
        <title>Sequencing the genomes of 1000 actinobacteria strains.</title>
        <authorList>
            <person name="Klenk H.-P."/>
        </authorList>
    </citation>
    <scope>NUCLEOTIDE SEQUENCE [LARGE SCALE GENOMIC DNA]</scope>
    <source>
        <strain evidence="1 2">DSM 45886</strain>
    </source>
</reference>
<proteinExistence type="predicted"/>
<evidence type="ECO:0000313" key="2">
    <source>
        <dbReference type="Proteomes" id="UP000578819"/>
    </source>
</evidence>
<dbReference type="AlphaFoldDB" id="A0A7W7SWK7"/>
<keyword evidence="2" id="KW-1185">Reference proteome</keyword>
<accession>A0A7W7SWK7</accession>
<dbReference type="Proteomes" id="UP000578819">
    <property type="component" value="Unassembled WGS sequence"/>
</dbReference>
<dbReference type="EMBL" id="JACHJW010000001">
    <property type="protein sequence ID" value="MBB4962320.1"/>
    <property type="molecule type" value="Genomic_DNA"/>
</dbReference>
<protein>
    <submittedName>
        <fullName evidence="1">Uncharacterized protein</fullName>
    </submittedName>
</protein>
<name>A0A7W7SWK7_9ACTN</name>
<organism evidence="1 2">
    <name type="scientific">Micromonospora polyrhachis</name>
    <dbReference type="NCBI Taxonomy" id="1282883"/>
    <lineage>
        <taxon>Bacteria</taxon>
        <taxon>Bacillati</taxon>
        <taxon>Actinomycetota</taxon>
        <taxon>Actinomycetes</taxon>
        <taxon>Micromonosporales</taxon>
        <taxon>Micromonosporaceae</taxon>
        <taxon>Micromonospora</taxon>
    </lineage>
</organism>